<dbReference type="Proteomes" id="UP000054703">
    <property type="component" value="Unassembled WGS sequence"/>
</dbReference>
<name>A0A0W0YI90_9GAMM</name>
<evidence type="ECO:0000313" key="2">
    <source>
        <dbReference type="Proteomes" id="UP000054703"/>
    </source>
</evidence>
<dbReference type="STRING" id="45074.Lsan_2833"/>
<comment type="caution">
    <text evidence="1">The sequence shown here is derived from an EMBL/GenBank/DDBJ whole genome shotgun (WGS) entry which is preliminary data.</text>
</comment>
<protein>
    <submittedName>
        <fullName evidence="1">Uncharacterized protein</fullName>
    </submittedName>
</protein>
<organism evidence="1 2">
    <name type="scientific">Legionella santicrucis</name>
    <dbReference type="NCBI Taxonomy" id="45074"/>
    <lineage>
        <taxon>Bacteria</taxon>
        <taxon>Pseudomonadati</taxon>
        <taxon>Pseudomonadota</taxon>
        <taxon>Gammaproteobacteria</taxon>
        <taxon>Legionellales</taxon>
        <taxon>Legionellaceae</taxon>
        <taxon>Legionella</taxon>
    </lineage>
</organism>
<dbReference type="OrthoDB" id="9878141at2"/>
<gene>
    <name evidence="1" type="ORF">Lsan_2833</name>
</gene>
<accession>A0A0W0YI90</accession>
<dbReference type="EMBL" id="LNYU01000081">
    <property type="protein sequence ID" value="KTD56673.1"/>
    <property type="molecule type" value="Genomic_DNA"/>
</dbReference>
<reference evidence="1 2" key="1">
    <citation type="submission" date="2015-11" db="EMBL/GenBank/DDBJ databases">
        <title>Genomic analysis of 38 Legionella species identifies large and diverse effector repertoires.</title>
        <authorList>
            <person name="Burstein D."/>
            <person name="Amaro F."/>
            <person name="Zusman T."/>
            <person name="Lifshitz Z."/>
            <person name="Cohen O."/>
            <person name="Gilbert J.A."/>
            <person name="Pupko T."/>
            <person name="Shuman H.A."/>
            <person name="Segal G."/>
        </authorList>
    </citation>
    <scope>NUCLEOTIDE SEQUENCE [LARGE SCALE GENOMIC DNA]</scope>
    <source>
        <strain evidence="1 2">SC-63-C7</strain>
    </source>
</reference>
<sequence>MNLSNKQLNTTEQNHLGHFAYLLKNLGFDVYEMNSVTVINCDLKTSMFSIVYGAPKDTTSLTLSASSDSGYHIYERLGFSKAGKFECFEYKGDRP</sequence>
<dbReference type="PATRIC" id="fig|45074.5.peg.3044"/>
<dbReference type="AlphaFoldDB" id="A0A0W0YI90"/>
<keyword evidence="2" id="KW-1185">Reference proteome</keyword>
<proteinExistence type="predicted"/>
<evidence type="ECO:0000313" key="1">
    <source>
        <dbReference type="EMBL" id="KTD56673.1"/>
    </source>
</evidence>
<dbReference type="RefSeq" id="WP_006871021.1">
    <property type="nucleotide sequence ID" value="NZ_CAAAIH010000009.1"/>
</dbReference>